<keyword evidence="4" id="KW-1185">Reference proteome</keyword>
<dbReference type="PROSITE" id="PS51257">
    <property type="entry name" value="PROKAR_LIPOPROTEIN"/>
    <property type="match status" value="1"/>
</dbReference>
<gene>
    <name evidence="3" type="ORF">GCM10022277_29750</name>
</gene>
<evidence type="ECO:0000256" key="2">
    <source>
        <dbReference type="SAM" id="SignalP"/>
    </source>
</evidence>
<name>A0ABP7MYY6_9GAMM</name>
<comment type="caution">
    <text evidence="3">The sequence shown here is derived from an EMBL/GenBank/DDBJ whole genome shotgun (WGS) entry which is preliminary data.</text>
</comment>
<sequence length="383" mass="42938">MKQRILMTSGFALAMVGASACANEFNPDISLVLDGTYKSQDTALQNAEKGFSLGHTELAIEAPVDDLFHGRLSAVLEDHEGKTEINMEEAFLETTALPYGLHVKAGRFLSGIGYLNGRHTHEDDFSERPAVYRALLGSHYFDDGINASILMPTDVYWIISAEAFDGKQMSGQSHDKSVGVYTLSTKVGGDFNTENSWQVGASYLHNRLTELENEEEEHEDGHDHEHDHGDHAGHSHASHSHDVEYQGKHLYILDAVWKWAPNGNSKEEQLKLAAEYLLAKDPNQYASSDDFQQGWYFSSSYKFQPEWTVSVRVGQVDLSEAHGDHFHRQKLDEANLALTWSRSHFSLIRMMYTHQSSDDFDNDGSALSLQYQMTLGAHGAHQF</sequence>
<keyword evidence="3" id="KW-0675">Receptor</keyword>
<feature type="compositionally biased region" description="Basic and acidic residues" evidence="1">
    <location>
        <begin position="219"/>
        <end position="240"/>
    </location>
</feature>
<evidence type="ECO:0000256" key="1">
    <source>
        <dbReference type="SAM" id="MobiDB-lite"/>
    </source>
</evidence>
<dbReference type="InterPro" id="IPR023614">
    <property type="entry name" value="Porin_dom_sf"/>
</dbReference>
<dbReference type="EMBL" id="BAABBN010000007">
    <property type="protein sequence ID" value="GAA3931072.1"/>
    <property type="molecule type" value="Genomic_DNA"/>
</dbReference>
<dbReference type="Proteomes" id="UP001501565">
    <property type="component" value="Unassembled WGS sequence"/>
</dbReference>
<evidence type="ECO:0000313" key="3">
    <source>
        <dbReference type="EMBL" id="GAA3931072.1"/>
    </source>
</evidence>
<evidence type="ECO:0000313" key="4">
    <source>
        <dbReference type="Proteomes" id="UP001501565"/>
    </source>
</evidence>
<feature type="region of interest" description="Disordered" evidence="1">
    <location>
        <begin position="211"/>
        <end position="240"/>
    </location>
</feature>
<dbReference type="RefSeq" id="WP_344799352.1">
    <property type="nucleotide sequence ID" value="NZ_BAABBN010000007.1"/>
</dbReference>
<feature type="chain" id="PRO_5045352671" evidence="2">
    <location>
        <begin position="23"/>
        <end position="383"/>
    </location>
</feature>
<reference evidence="4" key="1">
    <citation type="journal article" date="2019" name="Int. J. Syst. Evol. Microbiol.">
        <title>The Global Catalogue of Microorganisms (GCM) 10K type strain sequencing project: providing services to taxonomists for standard genome sequencing and annotation.</title>
        <authorList>
            <consortium name="The Broad Institute Genomics Platform"/>
            <consortium name="The Broad Institute Genome Sequencing Center for Infectious Disease"/>
            <person name="Wu L."/>
            <person name="Ma J."/>
        </authorList>
    </citation>
    <scope>NUCLEOTIDE SEQUENCE [LARGE SCALE GENOMIC DNA]</scope>
    <source>
        <strain evidence="4">JCM 17551</strain>
    </source>
</reference>
<feature type="signal peptide" evidence="2">
    <location>
        <begin position="1"/>
        <end position="22"/>
    </location>
</feature>
<dbReference type="SUPFAM" id="SSF56935">
    <property type="entry name" value="Porins"/>
    <property type="match status" value="1"/>
</dbReference>
<proteinExistence type="predicted"/>
<dbReference type="Gene3D" id="2.40.160.10">
    <property type="entry name" value="Porin"/>
    <property type="match status" value="1"/>
</dbReference>
<organism evidence="3 4">
    <name type="scientific">Litoribacillus peritrichatus</name>
    <dbReference type="NCBI Taxonomy" id="718191"/>
    <lineage>
        <taxon>Bacteria</taxon>
        <taxon>Pseudomonadati</taxon>
        <taxon>Pseudomonadota</taxon>
        <taxon>Gammaproteobacteria</taxon>
        <taxon>Oceanospirillales</taxon>
        <taxon>Oceanospirillaceae</taxon>
        <taxon>Litoribacillus</taxon>
    </lineage>
</organism>
<accession>A0ABP7MYY6</accession>
<keyword evidence="2" id="KW-0732">Signal</keyword>
<protein>
    <submittedName>
        <fullName evidence="3">TonB-dependent receptor</fullName>
    </submittedName>
</protein>